<name>A0AA36EWU6_OCTVU</name>
<proteinExistence type="predicted"/>
<dbReference type="PROSITE" id="PS50077">
    <property type="entry name" value="HEAT_REPEAT"/>
    <property type="match status" value="1"/>
</dbReference>
<dbReference type="GO" id="GO:0005634">
    <property type="term" value="C:nucleus"/>
    <property type="evidence" value="ECO:0007669"/>
    <property type="project" value="UniProtKB-SubCell"/>
</dbReference>
<comment type="subcellular location">
    <subcellularLocation>
        <location evidence="2">Cytoplasm</location>
    </subcellularLocation>
    <subcellularLocation>
        <location evidence="1">Nucleus</location>
    </subcellularLocation>
</comment>
<evidence type="ECO:0000256" key="8">
    <source>
        <dbReference type="ARBA" id="ARBA00023242"/>
    </source>
</evidence>
<dbReference type="InterPro" id="IPR057672">
    <property type="entry name" value="TPR_IPO4/5"/>
</dbReference>
<evidence type="ECO:0000256" key="6">
    <source>
        <dbReference type="ARBA" id="ARBA00022927"/>
    </source>
</evidence>
<gene>
    <name evidence="12" type="ORF">OCTVUL_1B018464</name>
</gene>
<dbReference type="InterPro" id="IPR011989">
    <property type="entry name" value="ARM-like"/>
</dbReference>
<keyword evidence="8" id="KW-0539">Nucleus</keyword>
<dbReference type="GO" id="GO:0005737">
    <property type="term" value="C:cytoplasm"/>
    <property type="evidence" value="ECO:0007669"/>
    <property type="project" value="UniProtKB-SubCell"/>
</dbReference>
<keyword evidence="7" id="KW-0007">Acetylation</keyword>
<evidence type="ECO:0000256" key="9">
    <source>
        <dbReference type="PROSITE-ProRule" id="PRU00103"/>
    </source>
</evidence>
<keyword evidence="4" id="KW-0963">Cytoplasm</keyword>
<dbReference type="Pfam" id="PF25780">
    <property type="entry name" value="TPR_IPO5"/>
    <property type="match status" value="1"/>
</dbReference>
<keyword evidence="3" id="KW-0813">Transport</keyword>
<dbReference type="InterPro" id="IPR058584">
    <property type="entry name" value="IMB1_TNPO1-like_TPR"/>
</dbReference>
<reference evidence="12" key="1">
    <citation type="submission" date="2023-08" db="EMBL/GenBank/DDBJ databases">
        <authorList>
            <person name="Alioto T."/>
            <person name="Alioto T."/>
            <person name="Gomez Garrido J."/>
        </authorList>
    </citation>
    <scope>NUCLEOTIDE SEQUENCE</scope>
</reference>
<dbReference type="InterPro" id="IPR021133">
    <property type="entry name" value="HEAT_type_2"/>
</dbReference>
<dbReference type="AlphaFoldDB" id="A0AA36EWU6"/>
<keyword evidence="13" id="KW-1185">Reference proteome</keyword>
<keyword evidence="6" id="KW-0653">Protein transport</keyword>
<dbReference type="Pfam" id="PF25574">
    <property type="entry name" value="TPR_IMB1"/>
    <property type="match status" value="1"/>
</dbReference>
<evidence type="ECO:0000259" key="11">
    <source>
        <dbReference type="PROSITE" id="PS50166"/>
    </source>
</evidence>
<evidence type="ECO:0000256" key="7">
    <source>
        <dbReference type="ARBA" id="ARBA00022990"/>
    </source>
</evidence>
<dbReference type="SMART" id="SM00913">
    <property type="entry name" value="IBN_N"/>
    <property type="match status" value="1"/>
</dbReference>
<dbReference type="EMBL" id="OX597814">
    <property type="protein sequence ID" value="CAI9716269.1"/>
    <property type="molecule type" value="Genomic_DNA"/>
</dbReference>
<dbReference type="PROSITE" id="PS50166">
    <property type="entry name" value="IMPORTIN_B_NT"/>
    <property type="match status" value="1"/>
</dbReference>
<evidence type="ECO:0000256" key="2">
    <source>
        <dbReference type="ARBA" id="ARBA00004496"/>
    </source>
</evidence>
<keyword evidence="5" id="KW-0677">Repeat</keyword>
<feature type="region of interest" description="Disordered" evidence="10">
    <location>
        <begin position="953"/>
        <end position="973"/>
    </location>
</feature>
<feature type="compositionally biased region" description="Acidic residues" evidence="10">
    <location>
        <begin position="958"/>
        <end position="973"/>
    </location>
</feature>
<organism evidence="12 13">
    <name type="scientific">Octopus vulgaris</name>
    <name type="common">Common octopus</name>
    <dbReference type="NCBI Taxonomy" id="6645"/>
    <lineage>
        <taxon>Eukaryota</taxon>
        <taxon>Metazoa</taxon>
        <taxon>Spiralia</taxon>
        <taxon>Lophotrochozoa</taxon>
        <taxon>Mollusca</taxon>
        <taxon>Cephalopoda</taxon>
        <taxon>Coleoidea</taxon>
        <taxon>Octopodiformes</taxon>
        <taxon>Octopoda</taxon>
        <taxon>Incirrata</taxon>
        <taxon>Octopodidae</taxon>
        <taxon>Octopus</taxon>
    </lineage>
</organism>
<evidence type="ECO:0000256" key="3">
    <source>
        <dbReference type="ARBA" id="ARBA00022448"/>
    </source>
</evidence>
<dbReference type="InterPro" id="IPR000357">
    <property type="entry name" value="HEAT"/>
</dbReference>
<dbReference type="Proteomes" id="UP001162480">
    <property type="component" value="Chromosome 1"/>
</dbReference>
<dbReference type="GO" id="GO:0031267">
    <property type="term" value="F:small GTPase binding"/>
    <property type="evidence" value="ECO:0007669"/>
    <property type="project" value="InterPro"/>
</dbReference>
<evidence type="ECO:0000313" key="13">
    <source>
        <dbReference type="Proteomes" id="UP001162480"/>
    </source>
</evidence>
<evidence type="ECO:0000256" key="4">
    <source>
        <dbReference type="ARBA" id="ARBA00022490"/>
    </source>
</evidence>
<protein>
    <submittedName>
        <fullName evidence="12">Importin-4-like isoform X2</fullName>
    </submittedName>
</protein>
<dbReference type="PANTHER" id="PTHR10527">
    <property type="entry name" value="IMPORTIN BETA"/>
    <property type="match status" value="1"/>
</dbReference>
<dbReference type="Pfam" id="PF02985">
    <property type="entry name" value="HEAT"/>
    <property type="match status" value="1"/>
</dbReference>
<dbReference type="SUPFAM" id="SSF48371">
    <property type="entry name" value="ARM repeat"/>
    <property type="match status" value="2"/>
</dbReference>
<evidence type="ECO:0000313" key="12">
    <source>
        <dbReference type="EMBL" id="CAI9716269.1"/>
    </source>
</evidence>
<dbReference type="GO" id="GO:0006606">
    <property type="term" value="P:protein import into nucleus"/>
    <property type="evidence" value="ECO:0007669"/>
    <property type="project" value="InterPro"/>
</dbReference>
<evidence type="ECO:0000256" key="5">
    <source>
        <dbReference type="ARBA" id="ARBA00022737"/>
    </source>
</evidence>
<dbReference type="InterPro" id="IPR001494">
    <property type="entry name" value="Importin-beta_N"/>
</dbReference>
<evidence type="ECO:0000256" key="10">
    <source>
        <dbReference type="SAM" id="MobiDB-lite"/>
    </source>
</evidence>
<dbReference type="InterPro" id="IPR040122">
    <property type="entry name" value="Importin_beta"/>
</dbReference>
<feature type="domain" description="Importin N-terminal" evidence="11">
    <location>
        <begin position="167"/>
        <end position="235"/>
    </location>
</feature>
<dbReference type="Gene3D" id="1.25.10.10">
    <property type="entry name" value="Leucine-rich Repeat Variant"/>
    <property type="match status" value="1"/>
</dbReference>
<accession>A0AA36EWU6</accession>
<evidence type="ECO:0000256" key="1">
    <source>
        <dbReference type="ARBA" id="ARBA00004123"/>
    </source>
</evidence>
<dbReference type="InterPro" id="IPR016024">
    <property type="entry name" value="ARM-type_fold"/>
</dbReference>
<feature type="repeat" description="HEAT" evidence="9">
    <location>
        <begin position="1048"/>
        <end position="1086"/>
    </location>
</feature>
<sequence>MTQSKARCEWSHCDLVMDTTSKRKKCRNDPNIFCYICGNFIPQAQRHSINNFVKKVHLAYFKVELEDHDKTLAQKELLNVELKATKAVCSDCDNATSSNKCKEINNRIHELPKHNTILVRTKEQESPLELLSSTGVCNRSAPITMAFELENIILQLFTPDSDVVKKATDEMKLLMKNQDIVPLFCQILGTCEKSQVRQYAAVLLRRKIQRKHQYFNLSEDIRKNIRGNILQLFLQETEKCVQTAIAQIIATVAKHELPNQNWPEFFSFILEYSRNHNPRHREIGIFLMHKVAAMATEQLKVHLISVLELLSEALLDQETLMVPYFAILTLSELVIITGDDEMKQVQKLIPPVIDVVKKLLAENQEWACESMELFDSLLEFEVAIVVPYLKNLVQLCLEIIPRKDLENMIRVKAMSTIKLLITLKKKAILKKNFNVLIMNVIFEEICAETDDEFDIMEENDEEADTPTRYAAQVIDTLALHLPPEKVISKLLPLVENALKSPDKFRRRAAYTSLAMIAEGCSEYIINNHLQAFVSCVCQGMEDNEGCVKNAAFFALGRFAEYLQPEINNMAPHLLPLLFNNLLKTLQENPQNINGLTKTYYALERICENLGEAILPFLPDIMDHLMNVLKTSSSLKTKEVAVSVIGAVANAAGQGMQPYFQTVLNDVNEILNIDNEDFLTLHVQAIDTLAVLARNIDSNEFLPIADNVMQMGVHLIEQKDDPDLRRCVYGLFASMSVLLKDEMAKYLPEIVPIILSSVKSSEGVQLQYKEDVDDISTANFIDIDDDENTEENLGDQDTESEDEEEKLYVIQVENSFVDEKADACTVLGDLAVNIGTVFMPYLQNCYDAVTQVLVYPLAQVRKAVVTTLAQFCLSLHQVFQKTNDLESQEVLSGMIKTVVPMLLERIKEDNDRMTVTAAVDALVELLTKIGSPYMCEDGMIDSILTRTREVFSHQTTCQDDNDDDDDGEEEDQEAEYDAYLVESAGEILPATAKLIGGKAFMPYFESFIPDLLKKLKSHNSIADRSFAIGTLAETLEACGEASAGLTSQFYPIFMKITRDPDSEVRNNAVFALGVIISNGGSALQNDLLNILTELFTLLQNESCDLVKDNICGTVCRIINQKPDGLPLEQLIVMLPELLKVIAEVLGTTQINKETESLLVQFVKNVHASYPDALEKAKLTISAELGAKLNTCGLMT</sequence>
<dbReference type="Pfam" id="PF03810">
    <property type="entry name" value="IBN_N"/>
    <property type="match status" value="1"/>
</dbReference>